<keyword evidence="4" id="KW-1185">Reference proteome</keyword>
<dbReference type="Pfam" id="PF13837">
    <property type="entry name" value="Myb_DNA-bind_4"/>
    <property type="match status" value="1"/>
</dbReference>
<evidence type="ECO:0000313" key="4">
    <source>
        <dbReference type="Proteomes" id="UP000683360"/>
    </source>
</evidence>
<evidence type="ECO:0000259" key="2">
    <source>
        <dbReference type="Pfam" id="PF13837"/>
    </source>
</evidence>
<dbReference type="PANTHER" id="PTHR40472:SF6">
    <property type="entry name" value="RICIN B-TYPE LECTIN DOMAIN-CONTAINING PROTEIN"/>
    <property type="match status" value="1"/>
</dbReference>
<protein>
    <recommendedName>
        <fullName evidence="2">Myb/SANT-like DNA-binding domain-containing protein</fullName>
    </recommendedName>
</protein>
<evidence type="ECO:0000256" key="1">
    <source>
        <dbReference type="SAM" id="MobiDB-lite"/>
    </source>
</evidence>
<accession>A0A8S3QGY5</accession>
<evidence type="ECO:0000313" key="3">
    <source>
        <dbReference type="EMBL" id="CAG2195593.1"/>
    </source>
</evidence>
<dbReference type="InterPro" id="IPR044822">
    <property type="entry name" value="Myb_DNA-bind_4"/>
</dbReference>
<reference evidence="3" key="1">
    <citation type="submission" date="2021-03" db="EMBL/GenBank/DDBJ databases">
        <authorList>
            <person name="Bekaert M."/>
        </authorList>
    </citation>
    <scope>NUCLEOTIDE SEQUENCE</scope>
</reference>
<name>A0A8S3QGY5_MYTED</name>
<dbReference type="OrthoDB" id="6060659at2759"/>
<feature type="compositionally biased region" description="Basic and acidic residues" evidence="1">
    <location>
        <begin position="674"/>
        <end position="685"/>
    </location>
</feature>
<proteinExistence type="predicted"/>
<dbReference type="PANTHER" id="PTHR40472">
    <property type="entry name" value="RICIN B-TYPE LECTIN DOMAIN-CONTAINING PROTEIN"/>
    <property type="match status" value="1"/>
</dbReference>
<sequence>MLFSSPSHSLSPDQKQQVTAGLELGKGIAEMLEKKEFRNSLTKIAKNIGPYLGALGPFIGVVMAFIPSESDELAYMKTMMRNIDNRLDQFDNRFDDVERLIQWNTVEINFGQLEQRIKAVSHQLEYVYSVPSAAVPNRKLIFIDNYDSDYQNSGLKLYQAIVEQHEIQKQLGTQVLSYTENDRAKTQIFLLGVMQLLLQAVKVELGYLLVKQFTHNANFMTADWENKIKQVKVKFDQIDNQCTNAYHSQSGKDIDAYAASNSGQTSSQFAAGLFNLLAGKYYWRHWIVLAYNPISGSNLHYVGVSGGHIKFRKNGRNIVVGSVDKSRAVMGKTQAENNMKGQAETKRVCNFWNRCCDVSARLGFNHLKAWVSLDPTWRHEMESKLSQMQKWTCFICQKPPLSIESLERQEKSGVIIYIDWDYRSILRCSSCMNCFHADCANKLRMKTIIMKSKTKEGTDYKLQCTDDIAKILLSKDTDPAVKEIIVNGLMPLAQVDMHSNTSPDDMASASSYHANTPSTSSCNPDTPSTSSCNAETPSTSSFNADTPSTSSFNADTPSTCTSSTSNIHLWTDKQEDMLVHLRHERHDAFGKTRNHNTLWKDIANEINSTFKCNITATQVMNKYFNLKKRWKEVLDGARGSGSEAKYFRLKEDFDQQYGTKASSRPAYLLDTIADKDKNKNAKETNETENPASKVTKGQGEDGKGKKRKSTDVVCLLEKQNTDFMNKMEEFHKDKMNRFDKLLDLYKKDLDRK</sequence>
<gene>
    <name evidence="3" type="ORF">MEDL_10531</name>
</gene>
<organism evidence="3 4">
    <name type="scientific">Mytilus edulis</name>
    <name type="common">Blue mussel</name>
    <dbReference type="NCBI Taxonomy" id="6550"/>
    <lineage>
        <taxon>Eukaryota</taxon>
        <taxon>Metazoa</taxon>
        <taxon>Spiralia</taxon>
        <taxon>Lophotrochozoa</taxon>
        <taxon>Mollusca</taxon>
        <taxon>Bivalvia</taxon>
        <taxon>Autobranchia</taxon>
        <taxon>Pteriomorphia</taxon>
        <taxon>Mytilida</taxon>
        <taxon>Mytiloidea</taxon>
        <taxon>Mytilidae</taxon>
        <taxon>Mytilinae</taxon>
        <taxon>Mytilus</taxon>
    </lineage>
</organism>
<feature type="region of interest" description="Disordered" evidence="1">
    <location>
        <begin position="497"/>
        <end position="563"/>
    </location>
</feature>
<dbReference type="Proteomes" id="UP000683360">
    <property type="component" value="Unassembled WGS sequence"/>
</dbReference>
<dbReference type="InterPro" id="IPR039051">
    <property type="entry name" value="SE-CTX-like"/>
</dbReference>
<feature type="region of interest" description="Disordered" evidence="1">
    <location>
        <begin position="674"/>
        <end position="710"/>
    </location>
</feature>
<comment type="caution">
    <text evidence="3">The sequence shown here is derived from an EMBL/GenBank/DDBJ whole genome shotgun (WGS) entry which is preliminary data.</text>
</comment>
<feature type="domain" description="Myb/SANT-like DNA-binding" evidence="2">
    <location>
        <begin position="569"/>
        <end position="648"/>
    </location>
</feature>
<dbReference type="EMBL" id="CAJPWZ010000523">
    <property type="protein sequence ID" value="CAG2195593.1"/>
    <property type="molecule type" value="Genomic_DNA"/>
</dbReference>
<dbReference type="AlphaFoldDB" id="A0A8S3QGY5"/>